<dbReference type="Proteomes" id="UP001186944">
    <property type="component" value="Unassembled WGS sequence"/>
</dbReference>
<gene>
    <name evidence="1" type="ORF">FSP39_024906</name>
</gene>
<accession>A0AA89BL62</accession>
<reference evidence="1" key="1">
    <citation type="submission" date="2019-08" db="EMBL/GenBank/DDBJ databases">
        <title>The improved chromosome-level genome for the pearl oyster Pinctada fucata martensii using PacBio sequencing and Hi-C.</title>
        <authorList>
            <person name="Zheng Z."/>
        </authorList>
    </citation>
    <scope>NUCLEOTIDE SEQUENCE</scope>
    <source>
        <strain evidence="1">ZZ-2019</strain>
        <tissue evidence="1">Adductor muscle</tissue>
    </source>
</reference>
<protein>
    <submittedName>
        <fullName evidence="1">Uncharacterized protein</fullName>
    </submittedName>
</protein>
<evidence type="ECO:0000313" key="2">
    <source>
        <dbReference type="Proteomes" id="UP001186944"/>
    </source>
</evidence>
<proteinExistence type="predicted"/>
<keyword evidence="2" id="KW-1185">Reference proteome</keyword>
<organism evidence="1 2">
    <name type="scientific">Pinctada imbricata</name>
    <name type="common">Atlantic pearl-oyster</name>
    <name type="synonym">Pinctada martensii</name>
    <dbReference type="NCBI Taxonomy" id="66713"/>
    <lineage>
        <taxon>Eukaryota</taxon>
        <taxon>Metazoa</taxon>
        <taxon>Spiralia</taxon>
        <taxon>Lophotrochozoa</taxon>
        <taxon>Mollusca</taxon>
        <taxon>Bivalvia</taxon>
        <taxon>Autobranchia</taxon>
        <taxon>Pteriomorphia</taxon>
        <taxon>Pterioida</taxon>
        <taxon>Pterioidea</taxon>
        <taxon>Pteriidae</taxon>
        <taxon>Pinctada</taxon>
    </lineage>
</organism>
<name>A0AA89BL62_PINIB</name>
<comment type="caution">
    <text evidence="1">The sequence shown here is derived from an EMBL/GenBank/DDBJ whole genome shotgun (WGS) entry which is preliminary data.</text>
</comment>
<evidence type="ECO:0000313" key="1">
    <source>
        <dbReference type="EMBL" id="KAK3085132.1"/>
    </source>
</evidence>
<sequence>MKVSSPDDLLRLIQDLFGRLILFRATLCHVKETQVQRNNTHVDRWKDDFAVLLNLQHDELQGAMKEKLDKAMDCMVKGKKFCLQLSFDHKLLEWYSERVDGKRSDMEYIYGVSRYHYAKNISLIVHNCSTQVDCCLSWWTICLCFPFWALLGGPCYCLYRKALVTEMEEKVDVSIKFRMTDTPLPKCTKGGRCGLQLIQHMQTTGMSTRGLVDKFKCMDLVTYH</sequence>
<dbReference type="AlphaFoldDB" id="A0AA89BL62"/>
<dbReference type="EMBL" id="VSWD01000013">
    <property type="protein sequence ID" value="KAK3085132.1"/>
    <property type="molecule type" value="Genomic_DNA"/>
</dbReference>